<keyword evidence="1" id="KW-0560">Oxidoreductase</keyword>
<evidence type="ECO:0000313" key="4">
    <source>
        <dbReference type="Proteomes" id="UP000708208"/>
    </source>
</evidence>
<accession>A0A8J2JKY3</accession>
<dbReference type="GO" id="GO:0016491">
    <property type="term" value="F:oxidoreductase activity"/>
    <property type="evidence" value="ECO:0007669"/>
    <property type="project" value="UniProtKB-KW"/>
</dbReference>
<dbReference type="InterPro" id="IPR002347">
    <property type="entry name" value="SDR_fam"/>
</dbReference>
<evidence type="ECO:0000256" key="1">
    <source>
        <dbReference type="ARBA" id="ARBA00023002"/>
    </source>
</evidence>
<evidence type="ECO:0000256" key="2">
    <source>
        <dbReference type="SAM" id="Phobius"/>
    </source>
</evidence>
<organism evidence="3 4">
    <name type="scientific">Allacma fusca</name>
    <dbReference type="NCBI Taxonomy" id="39272"/>
    <lineage>
        <taxon>Eukaryota</taxon>
        <taxon>Metazoa</taxon>
        <taxon>Ecdysozoa</taxon>
        <taxon>Arthropoda</taxon>
        <taxon>Hexapoda</taxon>
        <taxon>Collembola</taxon>
        <taxon>Symphypleona</taxon>
        <taxon>Sminthuridae</taxon>
        <taxon>Allacma</taxon>
    </lineage>
</organism>
<keyword evidence="4" id="KW-1185">Reference proteome</keyword>
<dbReference type="PROSITE" id="PS00061">
    <property type="entry name" value="ADH_SHORT"/>
    <property type="match status" value="1"/>
</dbReference>
<sequence>MRSRAEQEQGSTANWFTMVLGVVSVVGAGVVTAAFLYRKRLERSFGRHDESKEENVEGKIVVITGANTGLGKEAAFEMARRGAVVVLACREHGMTEAAILDIRKRTSRGELIFMELDLSSLESIRRFCKNFNEKFQKVDILINNAGVFVPLKKRMKSYDGYEINFGVNHLGHFLLTNLLLDKLRAAAPSRIVVVASTLSERGKLNFDDLNLETANDEDTMFAYGTSKLASILIARELARRLSGTGVHTYALCPGWVKTDLARNAMDVPWKKYIGMLMSSFLFMLTPHQGVQTILHCAVSTKVADETGKLYRNCDHWVTTSNLAEDLGKKLWEASEDLVVQKSK</sequence>
<dbReference type="CDD" id="cd05327">
    <property type="entry name" value="retinol-DH_like_SDR_c_like"/>
    <property type="match status" value="1"/>
</dbReference>
<keyword evidence="2" id="KW-0472">Membrane</keyword>
<dbReference type="PANTHER" id="PTHR43157">
    <property type="entry name" value="PHOSPHATIDYLINOSITOL-GLYCAN BIOSYNTHESIS CLASS F PROTEIN-RELATED"/>
    <property type="match status" value="1"/>
</dbReference>
<keyword evidence="2" id="KW-1133">Transmembrane helix</keyword>
<name>A0A8J2JKY3_9HEXA</name>
<gene>
    <name evidence="3" type="ORF">AFUS01_LOCUS10175</name>
</gene>
<dbReference type="Proteomes" id="UP000708208">
    <property type="component" value="Unassembled WGS sequence"/>
</dbReference>
<dbReference type="InterPro" id="IPR020904">
    <property type="entry name" value="Sc_DH/Rdtase_CS"/>
</dbReference>
<dbReference type="PANTHER" id="PTHR43157:SF31">
    <property type="entry name" value="PHOSPHATIDYLINOSITOL-GLYCAN BIOSYNTHESIS CLASS F PROTEIN"/>
    <property type="match status" value="1"/>
</dbReference>
<reference evidence="3" key="1">
    <citation type="submission" date="2021-06" db="EMBL/GenBank/DDBJ databases">
        <authorList>
            <person name="Hodson N. C."/>
            <person name="Mongue J. A."/>
            <person name="Jaron S. K."/>
        </authorList>
    </citation>
    <scope>NUCLEOTIDE SEQUENCE</scope>
</reference>
<dbReference type="AlphaFoldDB" id="A0A8J2JKY3"/>
<dbReference type="OrthoDB" id="191139at2759"/>
<comment type="caution">
    <text evidence="3">The sequence shown here is derived from an EMBL/GenBank/DDBJ whole genome shotgun (WGS) entry which is preliminary data.</text>
</comment>
<dbReference type="EMBL" id="CAJVCH010075268">
    <property type="protein sequence ID" value="CAG7720922.1"/>
    <property type="molecule type" value="Genomic_DNA"/>
</dbReference>
<feature type="transmembrane region" description="Helical" evidence="2">
    <location>
        <begin position="15"/>
        <end position="37"/>
    </location>
</feature>
<dbReference type="Pfam" id="PF00106">
    <property type="entry name" value="adh_short"/>
    <property type="match status" value="2"/>
</dbReference>
<evidence type="ECO:0000313" key="3">
    <source>
        <dbReference type="EMBL" id="CAG7720922.1"/>
    </source>
</evidence>
<proteinExistence type="predicted"/>
<keyword evidence="2" id="KW-0812">Transmembrane</keyword>
<protein>
    <submittedName>
        <fullName evidence="3">Uncharacterized protein</fullName>
    </submittedName>
</protein>